<evidence type="ECO:0000313" key="2">
    <source>
        <dbReference type="EMBL" id="PLB33261.1"/>
    </source>
</evidence>
<feature type="compositionally biased region" description="Polar residues" evidence="1">
    <location>
        <begin position="159"/>
        <end position="174"/>
    </location>
</feature>
<dbReference type="Proteomes" id="UP000234585">
    <property type="component" value="Unassembled WGS sequence"/>
</dbReference>
<keyword evidence="3" id="KW-1185">Reference proteome</keyword>
<protein>
    <submittedName>
        <fullName evidence="2">Uncharacterized protein</fullName>
    </submittedName>
</protein>
<reference evidence="2 3" key="1">
    <citation type="submission" date="2017-12" db="EMBL/GenBank/DDBJ databases">
        <authorList>
            <consortium name="DOE Joint Genome Institute"/>
            <person name="Haridas S."/>
            <person name="Kjaerbolling I."/>
            <person name="Vesth T.C."/>
            <person name="Frisvad J.C."/>
            <person name="Nybo J.L."/>
            <person name="Theobald S."/>
            <person name="Kuo A."/>
            <person name="Bowyer P."/>
            <person name="Matsuda Y."/>
            <person name="Mondo S."/>
            <person name="Lyhne E.K."/>
            <person name="Kogle M.E."/>
            <person name="Clum A."/>
            <person name="Lipzen A."/>
            <person name="Salamov A."/>
            <person name="Ngan C.Y."/>
            <person name="Daum C."/>
            <person name="Chiniquy J."/>
            <person name="Barry K."/>
            <person name="LaButti K."/>
            <person name="Simmons B.A."/>
            <person name="Magnuson J.K."/>
            <person name="Mortensen U.H."/>
            <person name="Larsen T.O."/>
            <person name="Grigoriev I.V."/>
            <person name="Baker S.E."/>
            <person name="Andersen M.R."/>
            <person name="Nordberg H.P."/>
            <person name="Cantor M.N."/>
            <person name="Hua S.X."/>
        </authorList>
    </citation>
    <scope>NUCLEOTIDE SEQUENCE [LARGE SCALE GENOMIC DNA]</scope>
    <source>
        <strain evidence="2 3">CBS 102.13</strain>
    </source>
</reference>
<name>A0A2I2EY27_ASPCN</name>
<organism evidence="2 3">
    <name type="scientific">Aspergillus candidus</name>
    <dbReference type="NCBI Taxonomy" id="41067"/>
    <lineage>
        <taxon>Eukaryota</taxon>
        <taxon>Fungi</taxon>
        <taxon>Dikarya</taxon>
        <taxon>Ascomycota</taxon>
        <taxon>Pezizomycotina</taxon>
        <taxon>Eurotiomycetes</taxon>
        <taxon>Eurotiomycetidae</taxon>
        <taxon>Eurotiales</taxon>
        <taxon>Aspergillaceae</taxon>
        <taxon>Aspergillus</taxon>
        <taxon>Aspergillus subgen. Circumdati</taxon>
    </lineage>
</organism>
<feature type="region of interest" description="Disordered" evidence="1">
    <location>
        <begin position="157"/>
        <end position="182"/>
    </location>
</feature>
<dbReference type="OrthoDB" id="5599753at2759"/>
<feature type="region of interest" description="Disordered" evidence="1">
    <location>
        <begin position="1"/>
        <end position="22"/>
    </location>
</feature>
<dbReference type="AlphaFoldDB" id="A0A2I2EY27"/>
<gene>
    <name evidence="2" type="ORF">BDW47DRAFT_121364</name>
</gene>
<dbReference type="RefSeq" id="XP_024667273.1">
    <property type="nucleotide sequence ID" value="XM_024815613.1"/>
</dbReference>
<accession>A0A2I2EY27</accession>
<dbReference type="GeneID" id="36522773"/>
<evidence type="ECO:0000256" key="1">
    <source>
        <dbReference type="SAM" id="MobiDB-lite"/>
    </source>
</evidence>
<evidence type="ECO:0000313" key="3">
    <source>
        <dbReference type="Proteomes" id="UP000234585"/>
    </source>
</evidence>
<feature type="compositionally biased region" description="Basic and acidic residues" evidence="1">
    <location>
        <begin position="1"/>
        <end position="10"/>
    </location>
</feature>
<sequence>MSATKFEEQHNGATHQGVEARPDIIEPAHEPQASENDIVDNNVVYKGNNHDGAALRQPVPDENLHIQRPAISVPPIERLPVKTSTELRHTMASQEYSSTATTYPITTSKFEYVPANEKVTPLNQLTTKTPQQIDFGFGNTFAHVCTYCGNKVAIKPNDSPLQVQRPQQSASVPSQFAPAPRR</sequence>
<dbReference type="EMBL" id="KZ559216">
    <property type="protein sequence ID" value="PLB33261.1"/>
    <property type="molecule type" value="Genomic_DNA"/>
</dbReference>
<proteinExistence type="predicted"/>